<dbReference type="STRING" id="144512.A0A0V0TGW9"/>
<dbReference type="InterPro" id="IPR000406">
    <property type="entry name" value="Rho_GDI"/>
</dbReference>
<keyword evidence="7" id="KW-1133">Transmembrane helix</keyword>
<dbReference type="GO" id="GO:0005094">
    <property type="term" value="F:Rho GDP-dissociation inhibitor activity"/>
    <property type="evidence" value="ECO:0007669"/>
    <property type="project" value="InterPro"/>
</dbReference>
<dbReference type="GO" id="GO:0005829">
    <property type="term" value="C:cytosol"/>
    <property type="evidence" value="ECO:0007669"/>
    <property type="project" value="TreeGrafter"/>
</dbReference>
<reference evidence="8 9" key="1">
    <citation type="submission" date="2015-01" db="EMBL/GenBank/DDBJ databases">
        <title>Evolution of Trichinella species and genotypes.</title>
        <authorList>
            <person name="Korhonen P.K."/>
            <person name="Edoardo P."/>
            <person name="Giuseppe L.R."/>
            <person name="Gasser R.B."/>
        </authorList>
    </citation>
    <scope>NUCLEOTIDE SEQUENCE [LARGE SCALE GENOMIC DNA]</scope>
    <source>
        <strain evidence="8">ISS417</strain>
    </source>
</reference>
<dbReference type="GO" id="GO:0016020">
    <property type="term" value="C:membrane"/>
    <property type="evidence" value="ECO:0007669"/>
    <property type="project" value="TreeGrafter"/>
</dbReference>
<keyword evidence="9" id="KW-1185">Reference proteome</keyword>
<feature type="transmembrane region" description="Helical" evidence="7">
    <location>
        <begin position="68"/>
        <end position="89"/>
    </location>
</feature>
<evidence type="ECO:0000313" key="8">
    <source>
        <dbReference type="EMBL" id="KRX38128.1"/>
    </source>
</evidence>
<accession>A0A0V0TGW9</accession>
<dbReference type="Proteomes" id="UP000055048">
    <property type="component" value="Unassembled WGS sequence"/>
</dbReference>
<dbReference type="InterPro" id="IPR024792">
    <property type="entry name" value="RhoGDI_dom_sf"/>
</dbReference>
<dbReference type="GO" id="GO:0007266">
    <property type="term" value="P:Rho protein signal transduction"/>
    <property type="evidence" value="ECO:0007669"/>
    <property type="project" value="InterPro"/>
</dbReference>
<gene>
    <name evidence="8" type="primary">Arhgdia</name>
    <name evidence="8" type="ORF">T05_1089</name>
</gene>
<dbReference type="InterPro" id="IPR014756">
    <property type="entry name" value="Ig_E-set"/>
</dbReference>
<evidence type="ECO:0000256" key="5">
    <source>
        <dbReference type="ARBA" id="ARBA00073845"/>
    </source>
</evidence>
<dbReference type="SUPFAM" id="SSF81296">
    <property type="entry name" value="E set domains"/>
    <property type="match status" value="1"/>
</dbReference>
<dbReference type="Pfam" id="PF02115">
    <property type="entry name" value="Rho_GDI"/>
    <property type="match status" value="1"/>
</dbReference>
<dbReference type="FunFam" id="2.70.50.30:FF:000001">
    <property type="entry name" value="Rho GDP-dissociation inhibitor 1"/>
    <property type="match status" value="1"/>
</dbReference>
<name>A0A0V0TGW9_9BILA</name>
<dbReference type="EMBL" id="JYDJ01000280">
    <property type="protein sequence ID" value="KRX38128.1"/>
    <property type="molecule type" value="Genomic_DNA"/>
</dbReference>
<evidence type="ECO:0000256" key="1">
    <source>
        <dbReference type="ARBA" id="ARBA00004496"/>
    </source>
</evidence>
<comment type="function">
    <text evidence="4">Inhibits GDP/GTP exchange reaction of RhoB. Interacts specifically with the GDP- and GTP-bound forms of post-translationally processed Rhob and Rhog proteins, both of which show a growth-regulated expression in mammalian cells. Stimulates the release of the GDP-bound but not the GTP-bound RhoB protein. Also inhibits the GDP/GTP exchange of RhoB but shows less ability to inhibit the dissociation of prebound GTP.</text>
</comment>
<keyword evidence="7" id="KW-0472">Membrane</keyword>
<evidence type="ECO:0000256" key="2">
    <source>
        <dbReference type="ARBA" id="ARBA00009758"/>
    </source>
</evidence>
<evidence type="ECO:0000256" key="6">
    <source>
        <dbReference type="ARBA" id="ARBA00080671"/>
    </source>
</evidence>
<evidence type="ECO:0000256" key="7">
    <source>
        <dbReference type="SAM" id="Phobius"/>
    </source>
</evidence>
<evidence type="ECO:0000256" key="3">
    <source>
        <dbReference type="ARBA" id="ARBA00022490"/>
    </source>
</evidence>
<dbReference type="PANTHER" id="PTHR10980">
    <property type="entry name" value="RHO GDP-DISSOCIATION INHIBITOR"/>
    <property type="match status" value="1"/>
</dbReference>
<evidence type="ECO:0000313" key="9">
    <source>
        <dbReference type="Proteomes" id="UP000055048"/>
    </source>
</evidence>
<comment type="subcellular location">
    <subcellularLocation>
        <location evidence="1">Cytoplasm</location>
    </subcellularLocation>
</comment>
<sequence length="288" mass="33409">MTRFHYIYYELCYENDDIFVFRLKEKVPLGKRRRKFYSFQFDRISLAVLKIKLLPVVKVNKISRLRNALLLNGCPVVFGMPAIMLNIYMADTAHLSDEENGQDLVDTHSCYKAPAQKSVQEIFAADADDLSLRKYKEQLLGSSSENVVIDESNPKNVIVRKLTLIVNGRPDVVMNLEDISKMEKQSFVLKEGCQYHLEVGFHVQREIVAGLKYVQKVYRLGVQVAKDEYMVGSYPPRKELHTFRTPLEEAPSGMVQRGSYNVKSLFTDDDKNVLLKWEWNLEIKKDWD</sequence>
<keyword evidence="7" id="KW-0812">Transmembrane</keyword>
<dbReference type="PANTHER" id="PTHR10980:SF3">
    <property type="entry name" value="LD16419P"/>
    <property type="match status" value="1"/>
</dbReference>
<organism evidence="8 9">
    <name type="scientific">Trichinella murrelli</name>
    <dbReference type="NCBI Taxonomy" id="144512"/>
    <lineage>
        <taxon>Eukaryota</taxon>
        <taxon>Metazoa</taxon>
        <taxon>Ecdysozoa</taxon>
        <taxon>Nematoda</taxon>
        <taxon>Enoplea</taxon>
        <taxon>Dorylaimia</taxon>
        <taxon>Trichinellida</taxon>
        <taxon>Trichinellidae</taxon>
        <taxon>Trichinella</taxon>
    </lineage>
</organism>
<comment type="caution">
    <text evidence="8">The sequence shown here is derived from an EMBL/GenBank/DDBJ whole genome shotgun (WGS) entry which is preliminary data.</text>
</comment>
<dbReference type="AlphaFoldDB" id="A0A0V0TGW9"/>
<dbReference type="OrthoDB" id="1683373at2759"/>
<protein>
    <recommendedName>
        <fullName evidence="5">Rho GDP-dissociation inhibitor 3</fullName>
    </recommendedName>
    <alternativeName>
        <fullName evidence="6">Rho-GDI gamma</fullName>
    </alternativeName>
</protein>
<dbReference type="Gene3D" id="2.70.50.30">
    <property type="entry name" value="Coagulation Factor XIII, subunit A, domain 1"/>
    <property type="match status" value="1"/>
</dbReference>
<evidence type="ECO:0000256" key="4">
    <source>
        <dbReference type="ARBA" id="ARBA00053735"/>
    </source>
</evidence>
<keyword evidence="3" id="KW-0963">Cytoplasm</keyword>
<proteinExistence type="inferred from homology"/>
<comment type="similarity">
    <text evidence="2">Belongs to the Rho GDI family.</text>
</comment>
<dbReference type="PRINTS" id="PR00492">
    <property type="entry name" value="RHOGDI"/>
</dbReference>